<evidence type="ECO:0000313" key="1">
    <source>
        <dbReference type="EMBL" id="TGY77747.1"/>
    </source>
</evidence>
<gene>
    <name evidence="1" type="ORF">E5331_12990</name>
</gene>
<keyword evidence="2" id="KW-1185">Reference proteome</keyword>
<proteinExistence type="predicted"/>
<dbReference type="Proteomes" id="UP000306319">
    <property type="component" value="Unassembled WGS sequence"/>
</dbReference>
<dbReference type="EMBL" id="SRYB01000020">
    <property type="protein sequence ID" value="TGY77747.1"/>
    <property type="molecule type" value="Genomic_DNA"/>
</dbReference>
<reference evidence="1" key="1">
    <citation type="submission" date="2019-04" db="EMBL/GenBank/DDBJ databases">
        <title>Microbes associate with the intestines of laboratory mice.</title>
        <authorList>
            <person name="Navarre W."/>
            <person name="Wong E."/>
            <person name="Huang K."/>
            <person name="Tropini C."/>
            <person name="Ng K."/>
            <person name="Yu B."/>
        </authorList>
    </citation>
    <scope>NUCLEOTIDE SEQUENCE</scope>
    <source>
        <strain evidence="1">NM04_E33</strain>
    </source>
</reference>
<sequence>MDIKKICLAGALLGFVPVSAQESQSFQEFRQKILDDYQEFRKTILAHYADFLNGTWHEYEPMMPLEKTQTPKPMRVPDVKVSKPVTVPTNLPKPVLATLPPSQIPPDAQIEEPQPPSEESPADDKPVSLFDVPKPIVLPEAKDVVPPGIKVKPDLGGTPLLAALPDIPRPVIADEPEDDAPAVDETEIKPAEAPEESRVGKEPMKFYGMEIWVPEVDFKIMYSLGKVSDFARHWKLLDEQDVADVALSSLRPKMNELGLNDYLAYEFLCAYMDFKFPEASSAPKMSAVHYLLTHMGYDARIALATKTGDPLLLIPADQMIYGKVYLTLGGEKFYVLTAPGVNPMGSPIATCDLPKVANQGKRFDMRINGLNFPMKEHKFNVDYGKLHLSGVVNENLMPVVYRYPQMDTADFAESVLDKKLRENLVTQVKEQLSGMDKVDATNELLQFVQSGFSYATDDAFHGFEKPYFLEENLFYPKNDCEDRAIFYTYLLWNALGVENQLLCFPGHESASVALPGDIKGVSYDHEGKRYYISDPTYIGSRTGQCMPQYVTTAPKIDLTLPK</sequence>
<accession>A0AC61RDE4</accession>
<organism evidence="1 2">
    <name type="scientific">Lepagella muris</name>
    <dbReference type="NCBI Taxonomy" id="3032870"/>
    <lineage>
        <taxon>Bacteria</taxon>
        <taxon>Pseudomonadati</taxon>
        <taxon>Bacteroidota</taxon>
        <taxon>Bacteroidia</taxon>
        <taxon>Bacteroidales</taxon>
        <taxon>Muribaculaceae</taxon>
        <taxon>Lepagella</taxon>
    </lineage>
</organism>
<protein>
    <submittedName>
        <fullName evidence="1">Uncharacterized protein</fullName>
    </submittedName>
</protein>
<name>A0AC61RDE4_9BACT</name>
<comment type="caution">
    <text evidence="1">The sequence shown here is derived from an EMBL/GenBank/DDBJ whole genome shotgun (WGS) entry which is preliminary data.</text>
</comment>
<evidence type="ECO:0000313" key="2">
    <source>
        <dbReference type="Proteomes" id="UP000306319"/>
    </source>
</evidence>